<gene>
    <name evidence="3" type="ORF">SI859A1_02584</name>
</gene>
<evidence type="ECO:0000256" key="1">
    <source>
        <dbReference type="SAM" id="Coils"/>
    </source>
</evidence>
<dbReference type="BioCyc" id="AURANTIMONAS:SI859A1_02584-MONOMER"/>
<dbReference type="HOGENOM" id="CLU_1873080_0_0_5"/>
<reference evidence="3 4" key="1">
    <citation type="journal article" date="2008" name="Appl. Environ. Microbiol.">
        <title>Genomic insights into Mn(II) oxidation by the marine alphaproteobacterium Aurantimonas sp. strain SI85-9A1.</title>
        <authorList>
            <person name="Dick G.J."/>
            <person name="Podell S."/>
            <person name="Johnson H.A."/>
            <person name="Rivera-Espinoza Y."/>
            <person name="Bernier-Latmani R."/>
            <person name="McCarthy J.K."/>
            <person name="Torpey J.W."/>
            <person name="Clement B.G."/>
            <person name="Gaasterland T."/>
            <person name="Tebo B.M."/>
        </authorList>
    </citation>
    <scope>NUCLEOTIDE SEQUENCE [LARGE SCALE GENOMIC DNA]</scope>
    <source>
        <strain evidence="3 4">SI85-9A1</strain>
    </source>
</reference>
<keyword evidence="1" id="KW-0175">Coiled coil</keyword>
<organism evidence="3 4">
    <name type="scientific">Aurantimonas manganoxydans (strain ATCC BAA-1229 / DSM 21871 / SI85-9A1)</name>
    <dbReference type="NCBI Taxonomy" id="287752"/>
    <lineage>
        <taxon>Bacteria</taxon>
        <taxon>Pseudomonadati</taxon>
        <taxon>Pseudomonadota</taxon>
        <taxon>Alphaproteobacteria</taxon>
        <taxon>Hyphomicrobiales</taxon>
        <taxon>Aurantimonadaceae</taxon>
        <taxon>Aurantimonas</taxon>
    </lineage>
</organism>
<evidence type="ECO:0000259" key="2">
    <source>
        <dbReference type="Pfam" id="PF10073"/>
    </source>
</evidence>
<dbReference type="NCBIfam" id="NF010247">
    <property type="entry name" value="PRK13694.1"/>
    <property type="match status" value="1"/>
</dbReference>
<feature type="coiled-coil region" evidence="1">
    <location>
        <begin position="61"/>
        <end position="88"/>
    </location>
</feature>
<dbReference type="AlphaFoldDB" id="Q1YLG3"/>
<proteinExistence type="predicted"/>
<accession>Q1YLG3</accession>
<dbReference type="InterPro" id="IPR046367">
    <property type="entry name" value="GapR-like_DNA-bd"/>
</dbReference>
<name>Q1YLG3_AURMS</name>
<evidence type="ECO:0000313" key="4">
    <source>
        <dbReference type="Proteomes" id="UP000000321"/>
    </source>
</evidence>
<dbReference type="Proteomes" id="UP000000321">
    <property type="component" value="Unassembled WGS sequence"/>
</dbReference>
<comment type="caution">
    <text evidence="3">The sequence shown here is derived from an EMBL/GenBank/DDBJ whole genome shotgun (WGS) entry which is preliminary data.</text>
</comment>
<sequence length="136" mass="15482">MGVARPIRRPLRTYCFARRPQISGAGSPELRIRLPTPSILRLRIREGETMSDTAMIAGGQIRSFVERIEQIESEIQDLNDGKKEVFAEAKGEGFDVKVIREIIKLRKQDKDERDEHETLLDLYMRAMEEAPSAVAA</sequence>
<dbReference type="Pfam" id="PF10073">
    <property type="entry name" value="GapR_DNA-bd"/>
    <property type="match status" value="1"/>
</dbReference>
<dbReference type="EMBL" id="AAPJ01000001">
    <property type="protein sequence ID" value="EAS51768.1"/>
    <property type="molecule type" value="Genomic_DNA"/>
</dbReference>
<keyword evidence="4" id="KW-1185">Reference proteome</keyword>
<evidence type="ECO:0000313" key="3">
    <source>
        <dbReference type="EMBL" id="EAS51768.1"/>
    </source>
</evidence>
<feature type="domain" description="GapR-like DNA-binding" evidence="2">
    <location>
        <begin position="58"/>
        <end position="128"/>
    </location>
</feature>
<dbReference type="GO" id="GO:0003677">
    <property type="term" value="F:DNA binding"/>
    <property type="evidence" value="ECO:0007669"/>
    <property type="project" value="InterPro"/>
</dbReference>
<protein>
    <recommendedName>
        <fullName evidence="2">GapR-like DNA-binding domain-containing protein</fullName>
    </recommendedName>
</protein>